<gene>
    <name evidence="2" type="ORF">K458DRAFT_425230</name>
</gene>
<organism evidence="2 3">
    <name type="scientific">Lentithecium fluviatile CBS 122367</name>
    <dbReference type="NCBI Taxonomy" id="1168545"/>
    <lineage>
        <taxon>Eukaryota</taxon>
        <taxon>Fungi</taxon>
        <taxon>Dikarya</taxon>
        <taxon>Ascomycota</taxon>
        <taxon>Pezizomycotina</taxon>
        <taxon>Dothideomycetes</taxon>
        <taxon>Pleosporomycetidae</taxon>
        <taxon>Pleosporales</taxon>
        <taxon>Massarineae</taxon>
        <taxon>Lentitheciaceae</taxon>
        <taxon>Lentithecium</taxon>
    </lineage>
</organism>
<name>A0A6G1IC21_9PLEO</name>
<dbReference type="AlphaFoldDB" id="A0A6G1IC21"/>
<dbReference type="SUPFAM" id="SSF81383">
    <property type="entry name" value="F-box domain"/>
    <property type="match status" value="1"/>
</dbReference>
<keyword evidence="3" id="KW-1185">Reference proteome</keyword>
<dbReference type="Proteomes" id="UP000799291">
    <property type="component" value="Unassembled WGS sequence"/>
</dbReference>
<accession>A0A6G1IC21</accession>
<feature type="compositionally biased region" description="Acidic residues" evidence="1">
    <location>
        <begin position="442"/>
        <end position="465"/>
    </location>
</feature>
<proteinExistence type="predicted"/>
<dbReference type="InterPro" id="IPR036047">
    <property type="entry name" value="F-box-like_dom_sf"/>
</dbReference>
<evidence type="ECO:0008006" key="4">
    <source>
        <dbReference type="Google" id="ProtNLM"/>
    </source>
</evidence>
<reference evidence="2" key="1">
    <citation type="journal article" date="2020" name="Stud. Mycol.">
        <title>101 Dothideomycetes genomes: a test case for predicting lifestyles and emergence of pathogens.</title>
        <authorList>
            <person name="Haridas S."/>
            <person name="Albert R."/>
            <person name="Binder M."/>
            <person name="Bloem J."/>
            <person name="Labutti K."/>
            <person name="Salamov A."/>
            <person name="Andreopoulos B."/>
            <person name="Baker S."/>
            <person name="Barry K."/>
            <person name="Bills G."/>
            <person name="Bluhm B."/>
            <person name="Cannon C."/>
            <person name="Castanera R."/>
            <person name="Culley D."/>
            <person name="Daum C."/>
            <person name="Ezra D."/>
            <person name="Gonzalez J."/>
            <person name="Henrissat B."/>
            <person name="Kuo A."/>
            <person name="Liang C."/>
            <person name="Lipzen A."/>
            <person name="Lutzoni F."/>
            <person name="Magnuson J."/>
            <person name="Mondo S."/>
            <person name="Nolan M."/>
            <person name="Ohm R."/>
            <person name="Pangilinan J."/>
            <person name="Park H.-J."/>
            <person name="Ramirez L."/>
            <person name="Alfaro M."/>
            <person name="Sun H."/>
            <person name="Tritt A."/>
            <person name="Yoshinaga Y."/>
            <person name="Zwiers L.-H."/>
            <person name="Turgeon B."/>
            <person name="Goodwin S."/>
            <person name="Spatafora J."/>
            <person name="Crous P."/>
            <person name="Grigoriev I."/>
        </authorList>
    </citation>
    <scope>NUCLEOTIDE SEQUENCE</scope>
    <source>
        <strain evidence="2">CBS 122367</strain>
    </source>
</reference>
<sequence length="472" mass="53276">MAETSLMGMPLELLVHIIATYLPTKDLGALRLTSKYLEKALFDTFAKEFFTKKQFMLSTPSLDVLVRISKHAALAPFVKHVIVGLDQYGPSPSYHIWQTVAQVESYRNGWADQCTLSSSGRDREMLAEAFRNLPNLDTIGIRDYCADGRVRDDNRWRSYGAPTVQQQTGVGFNTSSSDYATKVFPMLLQALADANKHIPSIEVILRTHGTGLGDFAFFVPSADTKLVPVLDGLQQLLLTLSSGESRGFFLHNLTGPSLNGLGPARSFSVPTLLEAFLLQTSSLRHLRLNFQRHQSENTEYILERLSMANNPLPKLERLDFGMMETTPDLLLQVISKFSTSLRHIGLWKVDLFPSVLPRWKDAEGRFNPWPRLLKDLLKLPNLALTGIILGCLTHYRNISYPPVKVNWANGKVSQERSGDMQVFLPPLVDDLRVQWPRASAPDPDEDEEMEEDDDDDGEDDDDDDDEIYYLHY</sequence>
<feature type="region of interest" description="Disordered" evidence="1">
    <location>
        <begin position="433"/>
        <end position="465"/>
    </location>
</feature>
<evidence type="ECO:0000313" key="2">
    <source>
        <dbReference type="EMBL" id="KAF2675762.1"/>
    </source>
</evidence>
<dbReference type="CDD" id="cd09917">
    <property type="entry name" value="F-box_SF"/>
    <property type="match status" value="1"/>
</dbReference>
<dbReference type="EMBL" id="MU005648">
    <property type="protein sequence ID" value="KAF2675762.1"/>
    <property type="molecule type" value="Genomic_DNA"/>
</dbReference>
<evidence type="ECO:0000313" key="3">
    <source>
        <dbReference type="Proteomes" id="UP000799291"/>
    </source>
</evidence>
<evidence type="ECO:0000256" key="1">
    <source>
        <dbReference type="SAM" id="MobiDB-lite"/>
    </source>
</evidence>
<protein>
    <recommendedName>
        <fullName evidence="4">F-box domain-containing protein</fullName>
    </recommendedName>
</protein>
<dbReference type="OrthoDB" id="5279008at2759"/>